<gene>
    <name evidence="1" type="ORF">GSTUAT00009275001</name>
</gene>
<organism evidence="1 2">
    <name type="scientific">Tuber aestivum</name>
    <name type="common">summer truffle</name>
    <dbReference type="NCBI Taxonomy" id="59557"/>
    <lineage>
        <taxon>Eukaryota</taxon>
        <taxon>Fungi</taxon>
        <taxon>Dikarya</taxon>
        <taxon>Ascomycota</taxon>
        <taxon>Pezizomycotina</taxon>
        <taxon>Pezizomycetes</taxon>
        <taxon>Pezizales</taxon>
        <taxon>Tuberaceae</taxon>
        <taxon>Tuber</taxon>
    </lineage>
</organism>
<protein>
    <submittedName>
        <fullName evidence="1">Uncharacterized protein</fullName>
    </submittedName>
</protein>
<proteinExistence type="predicted"/>
<reference evidence="1" key="1">
    <citation type="submission" date="2015-10" db="EMBL/GenBank/DDBJ databases">
        <authorList>
            <person name="Regsiter A."/>
            <person name="william w."/>
        </authorList>
    </citation>
    <scope>NUCLEOTIDE SEQUENCE</scope>
    <source>
        <strain evidence="1">Montdore</strain>
    </source>
</reference>
<name>A0A292PIE1_9PEZI</name>
<accession>A0A292PIE1</accession>
<keyword evidence="2" id="KW-1185">Reference proteome</keyword>
<dbReference type="AlphaFoldDB" id="A0A292PIE1"/>
<dbReference type="Proteomes" id="UP001412239">
    <property type="component" value="Unassembled WGS sequence"/>
</dbReference>
<evidence type="ECO:0000313" key="1">
    <source>
        <dbReference type="EMBL" id="CUS06664.1"/>
    </source>
</evidence>
<sequence>MALNTRNSPSLLLNHPLAPIVQSTAFHFSHELRERVESSYRYPVPGPPLLVQVLCYVIAVTVKLASHHYLLWSMGGKWQVEHDAREKRLLLEVWKDFRELLEAPEGGKEGVRGRCWN</sequence>
<dbReference type="EMBL" id="LN892049">
    <property type="protein sequence ID" value="CUS06664.1"/>
    <property type="molecule type" value="Genomic_DNA"/>
</dbReference>
<evidence type="ECO:0000313" key="2">
    <source>
        <dbReference type="Proteomes" id="UP001412239"/>
    </source>
</evidence>